<dbReference type="Gene3D" id="1.10.630.10">
    <property type="entry name" value="Cytochrome P450"/>
    <property type="match status" value="1"/>
</dbReference>
<dbReference type="PRINTS" id="PR00359">
    <property type="entry name" value="BP450"/>
</dbReference>
<keyword evidence="8" id="KW-1185">Reference proteome</keyword>
<keyword evidence="3" id="KW-0479">Metal-binding</keyword>
<evidence type="ECO:0000256" key="3">
    <source>
        <dbReference type="ARBA" id="ARBA00022723"/>
    </source>
</evidence>
<evidence type="ECO:0000256" key="6">
    <source>
        <dbReference type="ARBA" id="ARBA00023033"/>
    </source>
</evidence>
<dbReference type="InterPro" id="IPR036396">
    <property type="entry name" value="Cyt_P450_sf"/>
</dbReference>
<keyword evidence="2" id="KW-0349">Heme</keyword>
<dbReference type="SUPFAM" id="SSF48264">
    <property type="entry name" value="Cytochrome P450"/>
    <property type="match status" value="1"/>
</dbReference>
<dbReference type="FunFam" id="1.10.630.10:FF:000018">
    <property type="entry name" value="Cytochrome P450 monooxygenase"/>
    <property type="match status" value="1"/>
</dbReference>
<dbReference type="Proteomes" id="UP000276417">
    <property type="component" value="Chromosome 1"/>
</dbReference>
<dbReference type="GO" id="GO:0004497">
    <property type="term" value="F:monooxygenase activity"/>
    <property type="evidence" value="ECO:0007669"/>
    <property type="project" value="UniProtKB-KW"/>
</dbReference>
<protein>
    <submittedName>
        <fullName evidence="7">Cytochrome P450</fullName>
    </submittedName>
</protein>
<keyword evidence="4" id="KW-0560">Oxidoreductase</keyword>
<evidence type="ECO:0000256" key="1">
    <source>
        <dbReference type="ARBA" id="ARBA00010617"/>
    </source>
</evidence>
<dbReference type="GO" id="GO:0020037">
    <property type="term" value="F:heme binding"/>
    <property type="evidence" value="ECO:0007669"/>
    <property type="project" value="InterPro"/>
</dbReference>
<dbReference type="AlphaFoldDB" id="A0A3G8YBR2"/>
<gene>
    <name evidence="7" type="ORF">EHF33_08310</name>
</gene>
<evidence type="ECO:0000313" key="7">
    <source>
        <dbReference type="EMBL" id="AZI42748.1"/>
    </source>
</evidence>
<keyword evidence="5" id="KW-0408">Iron</keyword>
<dbReference type="InterPro" id="IPR002397">
    <property type="entry name" value="Cyt_P450_B"/>
</dbReference>
<dbReference type="Pfam" id="PF00067">
    <property type="entry name" value="p450"/>
    <property type="match status" value="1"/>
</dbReference>
<dbReference type="OrthoDB" id="9801155at2"/>
<dbReference type="PANTHER" id="PTHR46696">
    <property type="entry name" value="P450, PUTATIVE (EUROFUNG)-RELATED"/>
    <property type="match status" value="1"/>
</dbReference>
<name>A0A3G8YBR2_9DEIO</name>
<dbReference type="GO" id="GO:0005506">
    <property type="term" value="F:iron ion binding"/>
    <property type="evidence" value="ECO:0007669"/>
    <property type="project" value="InterPro"/>
</dbReference>
<proteinExistence type="inferred from homology"/>
<evidence type="ECO:0000256" key="4">
    <source>
        <dbReference type="ARBA" id="ARBA00023002"/>
    </source>
</evidence>
<dbReference type="GO" id="GO:0016705">
    <property type="term" value="F:oxidoreductase activity, acting on paired donors, with incorporation or reduction of molecular oxygen"/>
    <property type="evidence" value="ECO:0007669"/>
    <property type="project" value="InterPro"/>
</dbReference>
<evidence type="ECO:0000256" key="2">
    <source>
        <dbReference type="ARBA" id="ARBA00022617"/>
    </source>
</evidence>
<dbReference type="CDD" id="cd20625">
    <property type="entry name" value="CYP164-like"/>
    <property type="match status" value="1"/>
</dbReference>
<evidence type="ECO:0000256" key="5">
    <source>
        <dbReference type="ARBA" id="ARBA00023004"/>
    </source>
</evidence>
<accession>A0A3G8YBR2</accession>
<dbReference type="KEGG" id="dph:EHF33_08310"/>
<sequence>MTSPEVQPELRPALADVQAVYSRAALRDPYPLYERARSHGEVVPIPEWNAVAIFGHEEVSAVLRSPAALSGQLMAVEANAAAQGQVSEAMQLLRPMMLFHNGPSHARLRGLVSAAFTPRVVAEQEELVRGLVREILAAHQGAPFDLVDKLAVPLPVAVIAGMLGLSKDDEQQFRIWTQSVAELLGGIDTTPELLARIEADAREMRSYFRSLADDLRAKPQPGLLSALAAAEDEEGRLSSDELLANAVLLLAAGHETTSNLIGRGVLALLQQEGAWAELAALPELTNTQADELLRFTSPVQLTGRVLGAPLEIAGQSYPAGTHTMLLLAAANRDSRTFTDPDRIDLTRANAGRHLAFASGPHYCLGASLARLETRVVFGELARYPQMRVLEDKPQYRPNIVLRGLSKLMVEL</sequence>
<dbReference type="RefSeq" id="WP_124869948.1">
    <property type="nucleotide sequence ID" value="NZ_CP034183.1"/>
</dbReference>
<dbReference type="PANTHER" id="PTHR46696:SF1">
    <property type="entry name" value="CYTOCHROME P450 YJIB-RELATED"/>
    <property type="match status" value="1"/>
</dbReference>
<dbReference type="EMBL" id="CP034183">
    <property type="protein sequence ID" value="AZI42748.1"/>
    <property type="molecule type" value="Genomic_DNA"/>
</dbReference>
<dbReference type="PRINTS" id="PR00385">
    <property type="entry name" value="P450"/>
</dbReference>
<organism evidence="7 8">
    <name type="scientific">Deinococcus psychrotolerans</name>
    <dbReference type="NCBI Taxonomy" id="2489213"/>
    <lineage>
        <taxon>Bacteria</taxon>
        <taxon>Thermotogati</taxon>
        <taxon>Deinococcota</taxon>
        <taxon>Deinococci</taxon>
        <taxon>Deinococcales</taxon>
        <taxon>Deinococcaceae</taxon>
        <taxon>Deinococcus</taxon>
    </lineage>
</organism>
<reference evidence="7 8" key="1">
    <citation type="submission" date="2018-11" db="EMBL/GenBank/DDBJ databases">
        <title>Deinococcus shelandsis sp. nov., isolated from South Shetland Islands soil of Antarctica.</title>
        <authorList>
            <person name="Tian J."/>
        </authorList>
    </citation>
    <scope>NUCLEOTIDE SEQUENCE [LARGE SCALE GENOMIC DNA]</scope>
    <source>
        <strain evidence="7 8">S14-83T</strain>
    </source>
</reference>
<dbReference type="InterPro" id="IPR001128">
    <property type="entry name" value="Cyt_P450"/>
</dbReference>
<keyword evidence="6" id="KW-0503">Monooxygenase</keyword>
<comment type="similarity">
    <text evidence="1">Belongs to the cytochrome P450 family.</text>
</comment>
<evidence type="ECO:0000313" key="8">
    <source>
        <dbReference type="Proteomes" id="UP000276417"/>
    </source>
</evidence>